<evidence type="ECO:0000313" key="2">
    <source>
        <dbReference type="EMBL" id="KAJ1195058.1"/>
    </source>
</evidence>
<evidence type="ECO:0000313" key="3">
    <source>
        <dbReference type="Proteomes" id="UP001066276"/>
    </source>
</evidence>
<gene>
    <name evidence="2" type="ORF">NDU88_004341</name>
</gene>
<comment type="caution">
    <text evidence="2">The sequence shown here is derived from an EMBL/GenBank/DDBJ whole genome shotgun (WGS) entry which is preliminary data.</text>
</comment>
<protein>
    <submittedName>
        <fullName evidence="2">Uncharacterized protein</fullName>
    </submittedName>
</protein>
<dbReference type="AlphaFoldDB" id="A0AAV7V1J0"/>
<name>A0AAV7V1J0_PLEWA</name>
<organism evidence="2 3">
    <name type="scientific">Pleurodeles waltl</name>
    <name type="common">Iberian ribbed newt</name>
    <dbReference type="NCBI Taxonomy" id="8319"/>
    <lineage>
        <taxon>Eukaryota</taxon>
        <taxon>Metazoa</taxon>
        <taxon>Chordata</taxon>
        <taxon>Craniata</taxon>
        <taxon>Vertebrata</taxon>
        <taxon>Euteleostomi</taxon>
        <taxon>Amphibia</taxon>
        <taxon>Batrachia</taxon>
        <taxon>Caudata</taxon>
        <taxon>Salamandroidea</taxon>
        <taxon>Salamandridae</taxon>
        <taxon>Pleurodelinae</taxon>
        <taxon>Pleurodeles</taxon>
    </lineage>
</organism>
<reference evidence="2" key="1">
    <citation type="journal article" date="2022" name="bioRxiv">
        <title>Sequencing and chromosome-scale assembly of the giantPleurodeles waltlgenome.</title>
        <authorList>
            <person name="Brown T."/>
            <person name="Elewa A."/>
            <person name="Iarovenko S."/>
            <person name="Subramanian E."/>
            <person name="Araus A.J."/>
            <person name="Petzold A."/>
            <person name="Susuki M."/>
            <person name="Suzuki K.-i.T."/>
            <person name="Hayashi T."/>
            <person name="Toyoda A."/>
            <person name="Oliveira C."/>
            <person name="Osipova E."/>
            <person name="Leigh N.D."/>
            <person name="Simon A."/>
            <person name="Yun M.H."/>
        </authorList>
    </citation>
    <scope>NUCLEOTIDE SEQUENCE</scope>
    <source>
        <strain evidence="2">20211129_DDA</strain>
        <tissue evidence="2">Liver</tissue>
    </source>
</reference>
<feature type="compositionally biased region" description="Polar residues" evidence="1">
    <location>
        <begin position="189"/>
        <end position="199"/>
    </location>
</feature>
<evidence type="ECO:0000256" key="1">
    <source>
        <dbReference type="SAM" id="MobiDB-lite"/>
    </source>
</evidence>
<dbReference type="EMBL" id="JANPWB010000004">
    <property type="protein sequence ID" value="KAJ1195058.1"/>
    <property type="molecule type" value="Genomic_DNA"/>
</dbReference>
<feature type="region of interest" description="Disordered" evidence="1">
    <location>
        <begin position="150"/>
        <end position="211"/>
    </location>
</feature>
<feature type="compositionally biased region" description="Basic and acidic residues" evidence="1">
    <location>
        <begin position="156"/>
        <end position="175"/>
    </location>
</feature>
<feature type="region of interest" description="Disordered" evidence="1">
    <location>
        <begin position="1"/>
        <end position="29"/>
    </location>
</feature>
<dbReference type="Proteomes" id="UP001066276">
    <property type="component" value="Chromosome 2_2"/>
</dbReference>
<keyword evidence="3" id="KW-1185">Reference proteome</keyword>
<sequence length="341" mass="37993">MDKRPEVQAQRGPHHGHCESKINKASGNQMYSSCNKSTYADYPENAIERSSIFSASAAVMLDKFIDGKLKTMSEASLQTGPSQVSGENGLYENVALYKREKPKLAVNQVPTIQPSREHCCSREAKSFTKVCQGVGHDNHVQFMASQFEKNIQKSKAQRETERGRQKECERPHKSWGEAGKQGHWKHSTNKWNPVDGQSQEKGHKRAGNTKVPEDDNVIECSVYKSGAPCSCGYNQERENPTNPKISQVMAPQVQHNQNGHNLGTAKILEDCFLSHIRSCTACNCVNLSLKMPLMDLFHESKGPQKKKAQETLALGNWGAPNPCQSLQKVEPTSTHHQVRPS</sequence>
<accession>A0AAV7V1J0</accession>
<proteinExistence type="predicted"/>